<dbReference type="Proteomes" id="UP000504633">
    <property type="component" value="Unplaced"/>
</dbReference>
<reference evidence="3" key="1">
    <citation type="submission" date="2025-08" db="UniProtKB">
        <authorList>
            <consortium name="RefSeq"/>
        </authorList>
    </citation>
    <scope>IDENTIFICATION</scope>
    <source>
        <strain evidence="3">15085-1641.00</strain>
        <tissue evidence="3">Whole body</tissue>
    </source>
</reference>
<dbReference type="GeneID" id="111595026"/>
<keyword evidence="1" id="KW-0812">Transmembrane</keyword>
<evidence type="ECO:0000256" key="1">
    <source>
        <dbReference type="SAM" id="Phobius"/>
    </source>
</evidence>
<gene>
    <name evidence="3" type="primary">LOC111595026</name>
</gene>
<dbReference type="AlphaFoldDB" id="A0A6J1LIB8"/>
<evidence type="ECO:0000313" key="2">
    <source>
        <dbReference type="Proteomes" id="UP000504633"/>
    </source>
</evidence>
<name>A0A6J1LIB8_DROHY</name>
<keyword evidence="2" id="KW-1185">Reference proteome</keyword>
<dbReference type="KEGG" id="dhe:111595026"/>
<dbReference type="OMA" id="NDITCSM"/>
<proteinExistence type="predicted"/>
<feature type="transmembrane region" description="Helical" evidence="1">
    <location>
        <begin position="75"/>
        <end position="95"/>
    </location>
</feature>
<evidence type="ECO:0000313" key="3">
    <source>
        <dbReference type="RefSeq" id="XP_023164313.2"/>
    </source>
</evidence>
<protein>
    <submittedName>
        <fullName evidence="3">Uncharacterized protein LOC111595026</fullName>
    </submittedName>
</protein>
<organism evidence="2 3">
    <name type="scientific">Drosophila hydei</name>
    <name type="common">Fruit fly</name>
    <dbReference type="NCBI Taxonomy" id="7224"/>
    <lineage>
        <taxon>Eukaryota</taxon>
        <taxon>Metazoa</taxon>
        <taxon>Ecdysozoa</taxon>
        <taxon>Arthropoda</taxon>
        <taxon>Hexapoda</taxon>
        <taxon>Insecta</taxon>
        <taxon>Pterygota</taxon>
        <taxon>Neoptera</taxon>
        <taxon>Endopterygota</taxon>
        <taxon>Diptera</taxon>
        <taxon>Brachycera</taxon>
        <taxon>Muscomorpha</taxon>
        <taxon>Ephydroidea</taxon>
        <taxon>Drosophilidae</taxon>
        <taxon>Drosophila</taxon>
    </lineage>
</organism>
<keyword evidence="1" id="KW-0472">Membrane</keyword>
<dbReference type="RefSeq" id="XP_023164313.2">
    <property type="nucleotide sequence ID" value="XM_023308545.2"/>
</dbReference>
<dbReference type="OrthoDB" id="7845793at2759"/>
<feature type="transmembrane region" description="Helical" evidence="1">
    <location>
        <begin position="39"/>
        <end position="63"/>
    </location>
</feature>
<sequence>MNVLKQPSLNTCEQGDISYAKLDPSVKRDQVPVVAARSFIRGATVIFLFNVCLLCFGFLIYKYVRTLEDKKRVEIGNWICSLTGVVIMIVMHGLGDASRNNPRFYYI</sequence>
<keyword evidence="1" id="KW-1133">Transmembrane helix</keyword>
<accession>A0A6J1LIB8</accession>